<feature type="compositionally biased region" description="Pro residues" evidence="2">
    <location>
        <begin position="186"/>
        <end position="196"/>
    </location>
</feature>
<feature type="compositionally biased region" description="Pro residues" evidence="2">
    <location>
        <begin position="567"/>
        <end position="596"/>
    </location>
</feature>
<feature type="compositionally biased region" description="Pro residues" evidence="2">
    <location>
        <begin position="502"/>
        <end position="511"/>
    </location>
</feature>
<feature type="region of interest" description="Disordered" evidence="2">
    <location>
        <begin position="165"/>
        <end position="482"/>
    </location>
</feature>
<gene>
    <name evidence="3" type="ORF">GGD88_002771</name>
</gene>
<feature type="compositionally biased region" description="Low complexity" evidence="2">
    <location>
        <begin position="371"/>
        <end position="382"/>
    </location>
</feature>
<dbReference type="EMBL" id="JACIGI010000026">
    <property type="protein sequence ID" value="MBB4287027.1"/>
    <property type="molecule type" value="Genomic_DNA"/>
</dbReference>
<feature type="compositionally biased region" description="Pro residues" evidence="2">
    <location>
        <begin position="681"/>
        <end position="698"/>
    </location>
</feature>
<feature type="compositionally biased region" description="Low complexity" evidence="2">
    <location>
        <begin position="547"/>
        <end position="560"/>
    </location>
</feature>
<feature type="compositionally biased region" description="Pro residues" evidence="2">
    <location>
        <begin position="213"/>
        <end position="224"/>
    </location>
</feature>
<feature type="compositionally biased region" description="Pro residues" evidence="2">
    <location>
        <begin position="361"/>
        <end position="370"/>
    </location>
</feature>
<feature type="compositionally biased region" description="Pro residues" evidence="2">
    <location>
        <begin position="271"/>
        <end position="288"/>
    </location>
</feature>
<sequence length="862" mass="85356">MPIAGVTAAAMLTSQAATARGEAQAGRVDAAAAALVPPARQRPATATPTATPTTAPMLAQAAGTRAEAQDLYDQAKAEVRRLTGLLAVVRKERAAAEGRRREQLDEAIMALSAGRARRAMIVRELTAGLEAVDPTVVARLRAESETAAAITKHGHTLLTQARLAQAHDGRPDPVGPAAPVVVARPGPEPGPEPRAAPEPARAGLAERRSPAVPEVPPADAPEPVAPSATAAPGSGVSAPVPAPASSVAQPRPLESSPASPVDSSPAAPRWTPTPLPPPTVPEAEPAPAPAAATPAEPPPARDPAPAPAAAPASVPVADQVPPQAAPGWTPRPAVPATRSAPASPAQTAPPARASAATAPLPAVPAPPPQPRIGGAAAASTPADPTPGAPTGGGLGALDAPPPPSAPAPAAALAAAPAERDAVSDSLGRTLPSPPPVQATGPAALPPAGSGPFRRGGPADWAPAVNPLARPPGDPSVTVHPDYAGPMPAYRAITPAMGQPEISTPPAPPTPAAPLGAPPGAATVSPDAQGGPLRTPGAGASFQPGALPPAQARAYAAGLLPRTRSLELPPPGAPLPRPMGAPAPVSAPQPSVPPWPEAPGAATAPDPAVPPWPGSSTADPAPQAAPVATSAPEPAVPPWPGRPNATGATGIAGGPDTGDSSRDSNREPAQREPAQRESVAAAPPPPAPVAEPAPLPEGPRPARVRPFESSDEGAGAPADPAPREQFSRIAAQVEAQHAKAKDILGQVDPVRADLVRRMEALPSDDPRRPGLAEVRDIITTAEGSLKDAVAKYEALSRQLSFVLGSDGGGSGWTPEDAARQAIAASTQANKGVNGLKLAMARFEEVMTQGPGGPGQAAPGGGAQ</sequence>
<evidence type="ECO:0000313" key="3">
    <source>
        <dbReference type="EMBL" id="MBB4287027.1"/>
    </source>
</evidence>
<feature type="compositionally biased region" description="Pro residues" evidence="2">
    <location>
        <begin position="295"/>
        <end position="308"/>
    </location>
</feature>
<dbReference type="Proteomes" id="UP000555728">
    <property type="component" value="Unassembled WGS sequence"/>
</dbReference>
<feature type="compositionally biased region" description="Basic and acidic residues" evidence="2">
    <location>
        <begin position="658"/>
        <end position="674"/>
    </location>
</feature>
<evidence type="ECO:0000256" key="2">
    <source>
        <dbReference type="SAM" id="MobiDB-lite"/>
    </source>
</evidence>
<dbReference type="RefSeq" id="WP_184436386.1">
    <property type="nucleotide sequence ID" value="NZ_JACIGI010000026.1"/>
</dbReference>
<keyword evidence="1" id="KW-0175">Coiled coil</keyword>
<evidence type="ECO:0000313" key="4">
    <source>
        <dbReference type="Proteomes" id="UP000555728"/>
    </source>
</evidence>
<name>A0A7W6WM13_9PROT</name>
<protein>
    <submittedName>
        <fullName evidence="3">Uncharacterized protein</fullName>
    </submittedName>
</protein>
<feature type="compositionally biased region" description="Low complexity" evidence="2">
    <location>
        <begin position="309"/>
        <end position="360"/>
    </location>
</feature>
<feature type="compositionally biased region" description="Low complexity" evidence="2">
    <location>
        <begin position="512"/>
        <end position="522"/>
    </location>
</feature>
<feature type="compositionally biased region" description="Low complexity" evidence="2">
    <location>
        <begin position="175"/>
        <end position="185"/>
    </location>
</feature>
<reference evidence="3 4" key="1">
    <citation type="submission" date="2020-08" db="EMBL/GenBank/DDBJ databases">
        <title>Genome sequencing of Purple Non-Sulfur Bacteria from various extreme environments.</title>
        <authorList>
            <person name="Mayer M."/>
        </authorList>
    </citation>
    <scope>NUCLEOTIDE SEQUENCE [LARGE SCALE GENOMIC DNA]</scope>
    <source>
        <strain evidence="3 4">JA135</strain>
    </source>
</reference>
<evidence type="ECO:0000256" key="1">
    <source>
        <dbReference type="SAM" id="Coils"/>
    </source>
</evidence>
<dbReference type="PRINTS" id="PR01217">
    <property type="entry name" value="PRICHEXTENSN"/>
</dbReference>
<keyword evidence="4" id="KW-1185">Reference proteome</keyword>
<feature type="region of interest" description="Disordered" evidence="2">
    <location>
        <begin position="495"/>
        <end position="727"/>
    </location>
</feature>
<organism evidence="3 4">
    <name type="scientific">Roseospira goensis</name>
    <dbReference type="NCBI Taxonomy" id="391922"/>
    <lineage>
        <taxon>Bacteria</taxon>
        <taxon>Pseudomonadati</taxon>
        <taxon>Pseudomonadota</taxon>
        <taxon>Alphaproteobacteria</taxon>
        <taxon>Rhodospirillales</taxon>
        <taxon>Rhodospirillaceae</taxon>
        <taxon>Roseospira</taxon>
    </lineage>
</organism>
<accession>A0A7W6WM13</accession>
<feature type="compositionally biased region" description="Low complexity" evidence="2">
    <location>
        <begin position="225"/>
        <end position="248"/>
    </location>
</feature>
<feature type="compositionally biased region" description="Low complexity" evidence="2">
    <location>
        <begin position="255"/>
        <end position="270"/>
    </location>
</feature>
<comment type="caution">
    <text evidence="3">The sequence shown here is derived from an EMBL/GenBank/DDBJ whole genome shotgun (WGS) entry which is preliminary data.</text>
</comment>
<feature type="coiled-coil region" evidence="1">
    <location>
        <begin position="58"/>
        <end position="92"/>
    </location>
</feature>
<proteinExistence type="predicted"/>
<feature type="compositionally biased region" description="Low complexity" evidence="2">
    <location>
        <begin position="407"/>
        <end position="416"/>
    </location>
</feature>
<feature type="compositionally biased region" description="Low complexity" evidence="2">
    <location>
        <begin position="438"/>
        <end position="451"/>
    </location>
</feature>
<dbReference type="AlphaFoldDB" id="A0A7W6WM13"/>